<proteinExistence type="predicted"/>
<evidence type="ECO:0000313" key="1">
    <source>
        <dbReference type="EMBL" id="MDQ0428598.1"/>
    </source>
</evidence>
<name>A0ABU0GTA7_9BACL</name>
<dbReference type="EMBL" id="JAUSWB010000003">
    <property type="protein sequence ID" value="MDQ0428598.1"/>
    <property type="molecule type" value="Genomic_DNA"/>
</dbReference>
<comment type="caution">
    <text evidence="1">The sequence shown here is derived from an EMBL/GenBank/DDBJ whole genome shotgun (WGS) entry which is preliminary data.</text>
</comment>
<dbReference type="InterPro" id="IPR004027">
    <property type="entry name" value="SEC_C_motif"/>
</dbReference>
<evidence type="ECO:0008006" key="3">
    <source>
        <dbReference type="Google" id="ProtNLM"/>
    </source>
</evidence>
<gene>
    <name evidence="1" type="ORF">QOZ98_001424</name>
</gene>
<sequence>MVGRNDPCPCGSGKKYKKCCGKEQVVDLQEVISSELERIMEGFVEEGVEPADYFELEQRIRKWEHALLNTFDEDLLELAAFESYLFIDRADAWKNYLARQKKLQKRQRILDVLKSWEQPFILLGEIQALKNEQLIVRDTVTNEQYLFPNNGEAKPGEWVFGIVMRNPAQDKSELQPTSSIIFIPKHQEAVARELKFKLKSGVSDSLELYKTFAEKSEKSSLPEFEARVLGQVERFTKEFGLNDTLLGNLAFAFLLEVPLTARKPEGVAAGILQAINDLGLFGNFYVTQKNLAAYFEISVASLSKYRVLAEDYLVNKIQSLAATLEGPNLDLDIVMNTPQILISMGTDPRITERGMWQMFMRTSHSKAESLEELERMTRDTMNDAYMPVNDAEAAQLTSYQAYDCRNEKERQQLAKQAFKLDPENTDANLLMAEITLAPTKRRLHYLQAIESGYKNFDQEVDPDSAWGYVLNRPLLRALFSYGAWLMAQKEYAAAIEPLEKLMELNSYDQQGTRWLLASAYIRAGEWDKTEDFMVEFPPNDYEALDFYFDSIMDMHDGTLNTSELKELKSDALEWNHHIPPLIRKGKDPGEFPRSLSLESGNEDEAKLIYWLIFGMPGIEKFS</sequence>
<dbReference type="RefSeq" id="WP_308786767.1">
    <property type="nucleotide sequence ID" value="NZ_JAUSWB010000003.1"/>
</dbReference>
<reference evidence="1 2" key="1">
    <citation type="submission" date="2023-07" db="EMBL/GenBank/DDBJ databases">
        <title>Genomic Encyclopedia of Type Strains, Phase IV (KMG-IV): sequencing the most valuable type-strain genomes for metagenomic binning, comparative biology and taxonomic classification.</title>
        <authorList>
            <person name="Goeker M."/>
        </authorList>
    </citation>
    <scope>NUCLEOTIDE SEQUENCE [LARGE SCALE GENOMIC DNA]</scope>
    <source>
        <strain evidence="1 2">DSM 16419</strain>
    </source>
</reference>
<dbReference type="Pfam" id="PF02810">
    <property type="entry name" value="SEC-C"/>
    <property type="match status" value="1"/>
</dbReference>
<evidence type="ECO:0000313" key="2">
    <source>
        <dbReference type="Proteomes" id="UP001241988"/>
    </source>
</evidence>
<dbReference type="Gene3D" id="1.25.40.10">
    <property type="entry name" value="Tetratricopeptide repeat domain"/>
    <property type="match status" value="1"/>
</dbReference>
<organism evidence="1 2">
    <name type="scientific">Planomicrobium stackebrandtii</name>
    <dbReference type="NCBI Taxonomy" id="253160"/>
    <lineage>
        <taxon>Bacteria</taxon>
        <taxon>Bacillati</taxon>
        <taxon>Bacillota</taxon>
        <taxon>Bacilli</taxon>
        <taxon>Bacillales</taxon>
        <taxon>Caryophanaceae</taxon>
        <taxon>Planomicrobium</taxon>
    </lineage>
</organism>
<protein>
    <recommendedName>
        <fullName evidence="3">SEC-C domain-containing protein</fullName>
    </recommendedName>
</protein>
<dbReference type="InterPro" id="IPR011990">
    <property type="entry name" value="TPR-like_helical_dom_sf"/>
</dbReference>
<keyword evidence="2" id="KW-1185">Reference proteome</keyword>
<dbReference type="SUPFAM" id="SSF103642">
    <property type="entry name" value="Sec-C motif"/>
    <property type="match status" value="1"/>
</dbReference>
<dbReference type="SUPFAM" id="SSF48452">
    <property type="entry name" value="TPR-like"/>
    <property type="match status" value="1"/>
</dbReference>
<accession>A0ABU0GTA7</accession>
<dbReference type="Gene3D" id="3.10.450.50">
    <property type="match status" value="1"/>
</dbReference>
<dbReference type="Proteomes" id="UP001241988">
    <property type="component" value="Unassembled WGS sequence"/>
</dbReference>